<proteinExistence type="predicted"/>
<dbReference type="Proteomes" id="UP001314796">
    <property type="component" value="Unassembled WGS sequence"/>
</dbReference>
<comment type="caution">
    <text evidence="5">The sequence shown here is derived from an EMBL/GenBank/DDBJ whole genome shotgun (WGS) entry which is preliminary data.</text>
</comment>
<evidence type="ECO:0000256" key="3">
    <source>
        <dbReference type="ARBA" id="ARBA00023163"/>
    </source>
</evidence>
<reference evidence="5 6" key="1">
    <citation type="submission" date="2021-01" db="EMBL/GenBank/DDBJ databases">
        <title>Genomic Encyclopedia of Type Strains, Phase IV (KMG-IV): sequencing the most valuable type-strain genomes for metagenomic binning, comparative biology and taxonomic classification.</title>
        <authorList>
            <person name="Goeker M."/>
        </authorList>
    </citation>
    <scope>NUCLEOTIDE SEQUENCE [LARGE SCALE GENOMIC DNA]</scope>
    <source>
        <strain evidence="5 6">DSM 25890</strain>
    </source>
</reference>
<dbReference type="PANTHER" id="PTHR47504">
    <property type="entry name" value="RIGHT ORIGIN-BINDING PROTEIN"/>
    <property type="match status" value="1"/>
</dbReference>
<dbReference type="InterPro" id="IPR029441">
    <property type="entry name" value="Cass2"/>
</dbReference>
<dbReference type="SMART" id="SM00871">
    <property type="entry name" value="AraC_E_bind"/>
    <property type="match status" value="1"/>
</dbReference>
<dbReference type="Gene3D" id="3.20.80.10">
    <property type="entry name" value="Regulatory factor, effector binding domain"/>
    <property type="match status" value="1"/>
</dbReference>
<dbReference type="Gene3D" id="1.10.10.60">
    <property type="entry name" value="Homeodomain-like"/>
    <property type="match status" value="2"/>
</dbReference>
<evidence type="ECO:0000256" key="1">
    <source>
        <dbReference type="ARBA" id="ARBA00023015"/>
    </source>
</evidence>
<keyword evidence="1" id="KW-0805">Transcription regulation</keyword>
<gene>
    <name evidence="5" type="ORF">JOC73_001498</name>
</gene>
<dbReference type="SUPFAM" id="SSF55136">
    <property type="entry name" value="Probable bacterial effector-binding domain"/>
    <property type="match status" value="1"/>
</dbReference>
<feature type="domain" description="HTH araC/xylS-type" evidence="4">
    <location>
        <begin position="8"/>
        <end position="106"/>
    </location>
</feature>
<dbReference type="Pfam" id="PF14526">
    <property type="entry name" value="Cass2"/>
    <property type="match status" value="1"/>
</dbReference>
<dbReference type="InterPro" id="IPR018060">
    <property type="entry name" value="HTH_AraC"/>
</dbReference>
<dbReference type="Pfam" id="PF12833">
    <property type="entry name" value="HTH_18"/>
    <property type="match status" value="1"/>
</dbReference>
<evidence type="ECO:0000256" key="2">
    <source>
        <dbReference type="ARBA" id="ARBA00023125"/>
    </source>
</evidence>
<dbReference type="SUPFAM" id="SSF46689">
    <property type="entry name" value="Homeodomain-like"/>
    <property type="match status" value="2"/>
</dbReference>
<dbReference type="InterPro" id="IPR018062">
    <property type="entry name" value="HTH_AraC-typ_CS"/>
</dbReference>
<evidence type="ECO:0000259" key="4">
    <source>
        <dbReference type="PROSITE" id="PS01124"/>
    </source>
</evidence>
<dbReference type="EMBL" id="JAFBEE010000008">
    <property type="protein sequence ID" value="MBM7614936.1"/>
    <property type="molecule type" value="Genomic_DNA"/>
</dbReference>
<dbReference type="PROSITE" id="PS00041">
    <property type="entry name" value="HTH_ARAC_FAMILY_1"/>
    <property type="match status" value="1"/>
</dbReference>
<accession>A0ABS2NPT0</accession>
<dbReference type="InterPro" id="IPR009057">
    <property type="entry name" value="Homeodomain-like_sf"/>
</dbReference>
<sequence>MEYLSRLNASIDYLEKNIEDKLNIDEVAKMALTSKFHFQRMFHMVTGVSVAEYVRRRRLTLAAQKLATSDVKVIDVALKYGYQTPESFSKAFSKMHGINPSEVRGQGMDLKAYPRLSFHIQIKGEAVMNYRIVEKEGFKVVGQSKLVTTKEGKNFEIIPKFWDEVNSNGVCRELESRVGEMGILGICMDFCHEKDEFTYVVAAEKLNGDVPNHMIEKEIPASTWAVFESIGPMPTAIQDVIKRIYSEWFPATGYEHAGGPELEVYLPGNPNDPNYKCEVWVPINKK</sequence>
<name>A0ABS2NPT0_9FIRM</name>
<evidence type="ECO:0000313" key="6">
    <source>
        <dbReference type="Proteomes" id="UP001314796"/>
    </source>
</evidence>
<dbReference type="RefSeq" id="WP_204401629.1">
    <property type="nucleotide sequence ID" value="NZ_JAFBEE010000008.1"/>
</dbReference>
<protein>
    <submittedName>
        <fullName evidence="5">AraC family transcriptional regulator</fullName>
    </submittedName>
</protein>
<keyword evidence="2" id="KW-0238">DNA-binding</keyword>
<organism evidence="5 6">
    <name type="scientific">Alkaliphilus hydrothermalis</name>
    <dbReference type="NCBI Taxonomy" id="1482730"/>
    <lineage>
        <taxon>Bacteria</taxon>
        <taxon>Bacillati</taxon>
        <taxon>Bacillota</taxon>
        <taxon>Clostridia</taxon>
        <taxon>Peptostreptococcales</taxon>
        <taxon>Natronincolaceae</taxon>
        <taxon>Alkaliphilus</taxon>
    </lineage>
</organism>
<dbReference type="InterPro" id="IPR010499">
    <property type="entry name" value="AraC_E-bd"/>
</dbReference>
<keyword evidence="3" id="KW-0804">Transcription</keyword>
<evidence type="ECO:0000313" key="5">
    <source>
        <dbReference type="EMBL" id="MBM7614936.1"/>
    </source>
</evidence>
<dbReference type="PANTHER" id="PTHR47504:SF5">
    <property type="entry name" value="RIGHT ORIGIN-BINDING PROTEIN"/>
    <property type="match status" value="1"/>
</dbReference>
<dbReference type="PRINTS" id="PR00032">
    <property type="entry name" value="HTHARAC"/>
</dbReference>
<dbReference type="InterPro" id="IPR011256">
    <property type="entry name" value="Reg_factor_effector_dom_sf"/>
</dbReference>
<dbReference type="SMART" id="SM00342">
    <property type="entry name" value="HTH_ARAC"/>
    <property type="match status" value="1"/>
</dbReference>
<dbReference type="InterPro" id="IPR050959">
    <property type="entry name" value="MarA-like"/>
</dbReference>
<dbReference type="InterPro" id="IPR020449">
    <property type="entry name" value="Tscrpt_reg_AraC-type_HTH"/>
</dbReference>
<dbReference type="PROSITE" id="PS01124">
    <property type="entry name" value="HTH_ARAC_FAMILY_2"/>
    <property type="match status" value="1"/>
</dbReference>
<keyword evidence="6" id="KW-1185">Reference proteome</keyword>